<name>A0A3B0N184_THEAN</name>
<accession>A0A3B0N184</accession>
<gene>
    <name evidence="3" type="ORF">TAV_000147400</name>
</gene>
<keyword evidence="2" id="KW-0472">Membrane</keyword>
<proteinExistence type="predicted"/>
<feature type="region of interest" description="Disordered" evidence="1">
    <location>
        <begin position="91"/>
        <end position="112"/>
    </location>
</feature>
<reference evidence="3" key="1">
    <citation type="submission" date="2018-07" db="EMBL/GenBank/DDBJ databases">
        <authorList>
            <person name="Quirk P.G."/>
            <person name="Krulwich T.A."/>
        </authorList>
    </citation>
    <scope>NUCLEOTIDE SEQUENCE</scope>
    <source>
        <strain evidence="3">Anand</strain>
    </source>
</reference>
<dbReference type="AlphaFoldDB" id="A0A3B0N184"/>
<keyword evidence="2" id="KW-0812">Transmembrane</keyword>
<sequence length="163" mass="18719">MVLNELNYSSESAACTNSDNVPNGHDHKPGYPTHTHYAATNANCKYDINRWHNISPVDMVIVGVVLLIATFFPPVIVALLNRGVFGPDTKPYSPKNEYQPHQSDKDPGFGGWRQYKKHVPKSTSNFSCKTEDEDKPDNLVDNWIWHFFDILIYCLHHRESNRY</sequence>
<dbReference type="EMBL" id="UIVS01000002">
    <property type="protein sequence ID" value="SVP91289.1"/>
    <property type="molecule type" value="Genomic_DNA"/>
</dbReference>
<evidence type="ECO:0000313" key="3">
    <source>
        <dbReference type="EMBL" id="SVP91289.1"/>
    </source>
</evidence>
<feature type="transmembrane region" description="Helical" evidence="2">
    <location>
        <begin position="59"/>
        <end position="80"/>
    </location>
</feature>
<evidence type="ECO:0000256" key="1">
    <source>
        <dbReference type="SAM" id="MobiDB-lite"/>
    </source>
</evidence>
<organism evidence="3">
    <name type="scientific">Theileria annulata</name>
    <dbReference type="NCBI Taxonomy" id="5874"/>
    <lineage>
        <taxon>Eukaryota</taxon>
        <taxon>Sar</taxon>
        <taxon>Alveolata</taxon>
        <taxon>Apicomplexa</taxon>
        <taxon>Aconoidasida</taxon>
        <taxon>Piroplasmida</taxon>
        <taxon>Theileriidae</taxon>
        <taxon>Theileria</taxon>
    </lineage>
</organism>
<evidence type="ECO:0000256" key="2">
    <source>
        <dbReference type="SAM" id="Phobius"/>
    </source>
</evidence>
<keyword evidence="2" id="KW-1133">Transmembrane helix</keyword>
<protein>
    <submittedName>
        <fullName evidence="3">Uncharacterized protein</fullName>
    </submittedName>
</protein>